<evidence type="ECO:0000313" key="1">
    <source>
        <dbReference type="EMBL" id="KAH7863669.1"/>
    </source>
</evidence>
<accession>A0ACB7ZCW6</accession>
<gene>
    <name evidence="1" type="ORF">Vadar_020513</name>
</gene>
<dbReference type="Proteomes" id="UP000828048">
    <property type="component" value="Chromosome 12"/>
</dbReference>
<protein>
    <submittedName>
        <fullName evidence="1">Uncharacterized protein</fullName>
    </submittedName>
</protein>
<reference evidence="1 2" key="1">
    <citation type="journal article" date="2021" name="Hortic Res">
        <title>High-quality reference genome and annotation aids understanding of berry development for evergreen blueberry (Vaccinium darrowii).</title>
        <authorList>
            <person name="Yu J."/>
            <person name="Hulse-Kemp A.M."/>
            <person name="Babiker E."/>
            <person name="Staton M."/>
        </authorList>
    </citation>
    <scope>NUCLEOTIDE SEQUENCE [LARGE SCALE GENOMIC DNA]</scope>
    <source>
        <strain evidence="2">cv. NJ 8807/NJ 8810</strain>
        <tissue evidence="1">Young leaf</tissue>
    </source>
</reference>
<evidence type="ECO:0000313" key="2">
    <source>
        <dbReference type="Proteomes" id="UP000828048"/>
    </source>
</evidence>
<proteinExistence type="predicted"/>
<organism evidence="1 2">
    <name type="scientific">Vaccinium darrowii</name>
    <dbReference type="NCBI Taxonomy" id="229202"/>
    <lineage>
        <taxon>Eukaryota</taxon>
        <taxon>Viridiplantae</taxon>
        <taxon>Streptophyta</taxon>
        <taxon>Embryophyta</taxon>
        <taxon>Tracheophyta</taxon>
        <taxon>Spermatophyta</taxon>
        <taxon>Magnoliopsida</taxon>
        <taxon>eudicotyledons</taxon>
        <taxon>Gunneridae</taxon>
        <taxon>Pentapetalae</taxon>
        <taxon>asterids</taxon>
        <taxon>Ericales</taxon>
        <taxon>Ericaceae</taxon>
        <taxon>Vaccinioideae</taxon>
        <taxon>Vaccinieae</taxon>
        <taxon>Vaccinium</taxon>
    </lineage>
</organism>
<dbReference type="EMBL" id="CM037162">
    <property type="protein sequence ID" value="KAH7863669.1"/>
    <property type="molecule type" value="Genomic_DNA"/>
</dbReference>
<name>A0ACB7ZCW6_9ERIC</name>
<keyword evidence="2" id="KW-1185">Reference proteome</keyword>
<comment type="caution">
    <text evidence="1">The sequence shown here is derived from an EMBL/GenBank/DDBJ whole genome shotgun (WGS) entry which is preliminary data.</text>
</comment>
<sequence length="913" mass="101422">MAKVEESPPTPLAPTPSPNPNNDENRQSQVSSSQPDNNGGLKKPPMCPKDLIVSAASKISSQPVHYSDPNVWGVLTAISTSARKRSQGINMLLTSDEHCIGRLVDDMRFQIESNAVSGSHCKIYRKRAANEDAKSPSSLCVSVFLKDTSTNGTYLNWEKLKRSSPEAKLCHGDIISLAAPPQHEIAFAFVFREVLRSNASTDGAYLKRKAEEFGCESKRLKGIGIGAPEGPLSLDDFRSLQRSNMELRKQLENQVLTIDSLRNENRAVVERHENEMKDLKESVSKPFFDQLKELQMALEIKQKVVVDVEKICAEQKHAMEDLNERFSASVQSCTEANEILNSQKASIAELRAQLDEERDQRREEREKAAVDLKISVQRVQTEAQEELKRLSDTALRREREQQEVINKLQEVEKEGCLLVETLRSKLEETRQKLVLSDNKVRQLEAQICEVQLASASERKRVEELEHVTEKLRKELEGEKAAREEAWAKVSALELEINAAMRDLDFERRRLKGARERIMLRETQLRAFYSTTEEISSLFAKQQEQLKAMQRTLEDEENYENTSVDFDLNIPPNRGDINGTLAREKQASANQTNSAVNEGSGPSIRRSGRNQTDNTSSDEDSVTEKHDCDIRSQEDGQNTQEAEFTSAAQLVKGGFGSDIDGVGTEQVLETESLGIDVDRNIDLNKCGVLGGDTMQIDDDEGRVQDAVEGLRMMSGENSPNSQSNDPLEVQNTVEEDTEAGCTIRTADLLASEVVGSWACSTAPSVHGENESPRRDNESPRRENDEGGGGGVALRNSNSQVAESQSNPSSEAKRNHERQALSEMIGIVAPDMKEQFSVALGNNDSGKEELQKAVGWDSDTEDCSDKDEDDNVGNTEGVLKSDGESEGGDQVYENNKSDDDMMDEDDEATQEDSTG</sequence>